<evidence type="ECO:0000256" key="5">
    <source>
        <dbReference type="ARBA" id="ARBA00022692"/>
    </source>
</evidence>
<dbReference type="GO" id="GO:0007165">
    <property type="term" value="P:signal transduction"/>
    <property type="evidence" value="ECO:0007669"/>
    <property type="project" value="UniProtKB-KW"/>
</dbReference>
<dbReference type="Pfam" id="PF00015">
    <property type="entry name" value="MCPsignal"/>
    <property type="match status" value="1"/>
</dbReference>
<dbReference type="SMART" id="SM00283">
    <property type="entry name" value="MA"/>
    <property type="match status" value="1"/>
</dbReference>
<dbReference type="InterPro" id="IPR003122">
    <property type="entry name" value="Tar_rcpt_lig-bd"/>
</dbReference>
<keyword evidence="2" id="KW-1003">Cell membrane</keyword>
<dbReference type="CDD" id="cd11386">
    <property type="entry name" value="MCP_signal"/>
    <property type="match status" value="1"/>
</dbReference>
<gene>
    <name evidence="14" type="primary">tsr</name>
    <name evidence="14" type="ORF">Csp_B16780</name>
</gene>
<dbReference type="InterPro" id="IPR051310">
    <property type="entry name" value="MCP_chemotaxis"/>
</dbReference>
<dbReference type="EMBL" id="FN543108">
    <property type="protein sequence ID" value="CBA32987.1"/>
    <property type="molecule type" value="Genomic_DNA"/>
</dbReference>
<dbReference type="InterPro" id="IPR004089">
    <property type="entry name" value="MCPsignal_dom"/>
</dbReference>
<accession>C9YFX8</accession>
<name>C9YFX8_CURXX</name>
<evidence type="ECO:0000256" key="11">
    <source>
        <dbReference type="SAM" id="MobiDB-lite"/>
    </source>
</evidence>
<dbReference type="PANTHER" id="PTHR43531:SF14">
    <property type="entry name" value="METHYL-ACCEPTING CHEMOTAXIS PROTEIN I-RELATED"/>
    <property type="match status" value="1"/>
</dbReference>
<keyword evidence="4" id="KW-0997">Cell inner membrane</keyword>
<dbReference type="GO" id="GO:0005886">
    <property type="term" value="C:plasma membrane"/>
    <property type="evidence" value="ECO:0007669"/>
    <property type="project" value="UniProtKB-SubCell"/>
</dbReference>
<evidence type="ECO:0000256" key="10">
    <source>
        <dbReference type="PROSITE-ProRule" id="PRU00284"/>
    </source>
</evidence>
<dbReference type="InterPro" id="IPR004090">
    <property type="entry name" value="Chemotax_Me-accpt_rcpt"/>
</dbReference>
<feature type="transmembrane region" description="Helical" evidence="12">
    <location>
        <begin position="199"/>
        <end position="224"/>
    </location>
</feature>
<dbReference type="FunFam" id="1.10.287.950:FF:000001">
    <property type="entry name" value="Methyl-accepting chemotaxis sensory transducer"/>
    <property type="match status" value="1"/>
</dbReference>
<keyword evidence="8 10" id="KW-0807">Transducer</keyword>
<evidence type="ECO:0000259" key="13">
    <source>
        <dbReference type="PROSITE" id="PS50111"/>
    </source>
</evidence>
<keyword evidence="7 12" id="KW-0472">Membrane</keyword>
<organism evidence="14">
    <name type="scientific">Curvibacter symbiont subsp. Hydra magnipapillata</name>
    <dbReference type="NCBI Taxonomy" id="667019"/>
    <lineage>
        <taxon>Bacteria</taxon>
        <taxon>Pseudomonadati</taxon>
        <taxon>Pseudomonadota</taxon>
        <taxon>Betaproteobacteria</taxon>
        <taxon>Burkholderiales</taxon>
        <taxon>Comamonadaceae</taxon>
        <taxon>Curvibacter</taxon>
    </lineage>
</organism>
<dbReference type="GO" id="GO:0006935">
    <property type="term" value="P:chemotaxis"/>
    <property type="evidence" value="ECO:0007669"/>
    <property type="project" value="InterPro"/>
</dbReference>
<comment type="similarity">
    <text evidence="9">Belongs to the methyl-accepting chemotaxis (MCP) protein family.</text>
</comment>
<evidence type="ECO:0000256" key="4">
    <source>
        <dbReference type="ARBA" id="ARBA00022519"/>
    </source>
</evidence>
<protein>
    <submittedName>
        <fullName evidence="14">Methyl-accepting chemotaxis protein I</fullName>
    </submittedName>
</protein>
<evidence type="ECO:0000313" key="14">
    <source>
        <dbReference type="EMBL" id="CBA32987.1"/>
    </source>
</evidence>
<sequence length="548" mass="58635">MDHRACRSFVCRETVHMKAWKIATRLQWIIGILGCLLLGIGGLGLQGLAASNDSLKTVYEDRVIALGQLGEVSRLLQRNRIVLMDSVMNPEPAHTTGQIAEFDRNATQIGTTWQAYEATYLTPEETALAKEFSALYRSLLDQALRPMRNALADRDHGKALMVYNDHVVRQMAPVMEKIEQLNGIQYAVSKQEYESGVAYFAWIRAVCLTAILSGLLIAIALGYFMIRTLHRQLGGEPAEVLSITNAVAQGDLTTRIMVPAHAPDSVMAGMARMQDALQMMVGTVREGSESVASGSTQIASGSGDLSSRTERQASALEQTAASMEQLSATVRQNADSAREAYRLAHVASGIARKGGEVVAQVVQTMQGIDQSSQRIADIIGVIDGIAFQTNILALNAAVEAARAGEQGRGFAVVASEVRSLAGRSAEAAKEIKGLISASVDRVSTGSDQAQQAGTTMHDVVQAIQQVADLMDSISAASSEQASGVSQIGEAVVHMDQTTQQNAALVEEMSAAAASLRARAQELVQSVAAFRIHKGTFKARLLVEDAQVV</sequence>
<proteinExistence type="inferred from homology"/>
<reference evidence="14" key="1">
    <citation type="journal article" date="2010" name="Nature">
        <title>The Dynamic genome of Hydra.</title>
        <authorList>
            <person name="Chapman J.A."/>
            <person name="Kirkness E.F."/>
            <person name="Simakov O."/>
            <person name="Hampson S.E."/>
            <person name="Mitros T."/>
            <person name="Weinmaier T."/>
            <person name="Rattei T."/>
            <person name="Balasubramanian P.G."/>
            <person name="Borman J."/>
            <person name="Busam D."/>
            <person name="Disbennett K."/>
            <person name="Pfannkoch C."/>
            <person name="Sumin N."/>
            <person name="Sutton G."/>
            <person name="Viswanathan L."/>
            <person name="Walenz B."/>
            <person name="Goodstein D.M."/>
            <person name="Hellsten U."/>
            <person name="Kawashima T."/>
            <person name="Prochnik S.E."/>
            <person name="Putnam N.H."/>
            <person name="Shu S."/>
            <person name="Blumberg B."/>
            <person name="Dana C.E."/>
            <person name="Gee L."/>
            <person name="Kibler D.F."/>
            <person name="Law L."/>
            <person name="Lindgens D."/>
            <person name="Martinez D.E."/>
            <person name="Peng J."/>
            <person name="Wigge P.A."/>
            <person name="Bertulat B."/>
            <person name="Guder C."/>
            <person name="Nakamura Y."/>
            <person name="Ozbek S."/>
            <person name="Watanabe H."/>
            <person name="Khalturin K."/>
            <person name="Hemmrich G."/>
            <person name="Franke A."/>
            <person name="Augustin R."/>
            <person name="Fraune S."/>
            <person name="Hayakawa E."/>
            <person name="Hayakawa S."/>
            <person name="Hirose M."/>
            <person name="Hwang J."/>
            <person name="Ikeo K."/>
            <person name="Nishimiya-Fujisawa C."/>
            <person name="Ogura A."/>
            <person name="Takahashi T."/>
            <person name="Steinmetz P.R."/>
            <person name="Zhang X."/>
            <person name="Aufschnaiter R."/>
            <person name="Eder M.K."/>
            <person name="Gorny A.K."/>
            <person name="Salvenmoser W."/>
            <person name="Heimberg A.M."/>
            <person name="Wheeler B.M."/>
            <person name="Peterson K.J."/>
            <person name="Boettger A."/>
            <person name="Tischler P."/>
            <person name="Wolf A."/>
            <person name="Gojobori T."/>
            <person name="Remington K.A."/>
            <person name="Strausberg R.L."/>
            <person name="Venter J."/>
            <person name="Technau U."/>
            <person name="Hobmayer B."/>
            <person name="Bosch T.C."/>
            <person name="Holstein T.W."/>
            <person name="Fujisawa T."/>
            <person name="Bode H.R."/>
            <person name="David C.N."/>
            <person name="Rokhsar D.S."/>
            <person name="Steele R.E."/>
        </authorList>
    </citation>
    <scope>NUCLEOTIDE SEQUENCE</scope>
</reference>
<feature type="region of interest" description="Disordered" evidence="11">
    <location>
        <begin position="289"/>
        <end position="320"/>
    </location>
</feature>
<keyword evidence="6 12" id="KW-1133">Transmembrane helix</keyword>
<feature type="transmembrane region" description="Helical" evidence="12">
    <location>
        <begin position="26"/>
        <end position="49"/>
    </location>
</feature>
<evidence type="ECO:0000256" key="1">
    <source>
        <dbReference type="ARBA" id="ARBA00004429"/>
    </source>
</evidence>
<keyword evidence="5 12" id="KW-0812">Transmembrane</keyword>
<comment type="subcellular location">
    <subcellularLocation>
        <location evidence="1">Cell inner membrane</location>
        <topology evidence="1">Multi-pass membrane protein</topology>
    </subcellularLocation>
</comment>
<dbReference type="AlphaFoldDB" id="C9YFX8"/>
<evidence type="ECO:0000256" key="6">
    <source>
        <dbReference type="ARBA" id="ARBA00022989"/>
    </source>
</evidence>
<dbReference type="GO" id="GO:0004888">
    <property type="term" value="F:transmembrane signaling receptor activity"/>
    <property type="evidence" value="ECO:0007669"/>
    <property type="project" value="InterPro"/>
</dbReference>
<dbReference type="SUPFAM" id="SSF58104">
    <property type="entry name" value="Methyl-accepting chemotaxis protein (MCP) signaling domain"/>
    <property type="match status" value="1"/>
</dbReference>
<dbReference type="Gene3D" id="1.10.287.950">
    <property type="entry name" value="Methyl-accepting chemotaxis protein"/>
    <property type="match status" value="1"/>
</dbReference>
<evidence type="ECO:0000256" key="2">
    <source>
        <dbReference type="ARBA" id="ARBA00022475"/>
    </source>
</evidence>
<feature type="domain" description="Methyl-accepting transducer" evidence="13">
    <location>
        <begin position="287"/>
        <end position="516"/>
    </location>
</feature>
<evidence type="ECO:0000256" key="9">
    <source>
        <dbReference type="ARBA" id="ARBA00029447"/>
    </source>
</evidence>
<keyword evidence="3" id="KW-0488">Methylation</keyword>
<dbReference type="PROSITE" id="PS50111">
    <property type="entry name" value="CHEMOTAXIS_TRANSDUC_2"/>
    <property type="match status" value="1"/>
</dbReference>
<feature type="compositionally biased region" description="Polar residues" evidence="11">
    <location>
        <begin position="290"/>
        <end position="306"/>
    </location>
</feature>
<evidence type="ECO:0000256" key="12">
    <source>
        <dbReference type="SAM" id="Phobius"/>
    </source>
</evidence>
<dbReference type="PANTHER" id="PTHR43531">
    <property type="entry name" value="PROTEIN ICFG"/>
    <property type="match status" value="1"/>
</dbReference>
<evidence type="ECO:0000256" key="3">
    <source>
        <dbReference type="ARBA" id="ARBA00022481"/>
    </source>
</evidence>
<evidence type="ECO:0000256" key="8">
    <source>
        <dbReference type="ARBA" id="ARBA00023224"/>
    </source>
</evidence>
<evidence type="ECO:0000256" key="7">
    <source>
        <dbReference type="ARBA" id="ARBA00023136"/>
    </source>
</evidence>
<dbReference type="Pfam" id="PF02203">
    <property type="entry name" value="TarH"/>
    <property type="match status" value="1"/>
</dbReference>
<dbReference type="PRINTS" id="PR00260">
    <property type="entry name" value="CHEMTRNSDUCR"/>
</dbReference>